<dbReference type="AlphaFoldDB" id="A0A3L7K3B6"/>
<evidence type="ECO:0000256" key="11">
    <source>
        <dbReference type="SAM" id="Phobius"/>
    </source>
</evidence>
<dbReference type="CDD" id="cd00075">
    <property type="entry name" value="HATPase"/>
    <property type="match status" value="1"/>
</dbReference>
<keyword evidence="5" id="KW-0808">Transferase</keyword>
<dbReference type="CDD" id="cd00082">
    <property type="entry name" value="HisKA"/>
    <property type="match status" value="1"/>
</dbReference>
<evidence type="ECO:0000256" key="4">
    <source>
        <dbReference type="ARBA" id="ARBA00022553"/>
    </source>
</evidence>
<dbReference type="InterPro" id="IPR003594">
    <property type="entry name" value="HATPase_dom"/>
</dbReference>
<dbReference type="PANTHER" id="PTHR45453:SF1">
    <property type="entry name" value="PHOSPHATE REGULON SENSOR PROTEIN PHOR"/>
    <property type="match status" value="1"/>
</dbReference>
<dbReference type="InterPro" id="IPR036890">
    <property type="entry name" value="HATPase_C_sf"/>
</dbReference>
<keyword evidence="4" id="KW-0597">Phosphoprotein</keyword>
<dbReference type="InterPro" id="IPR005467">
    <property type="entry name" value="His_kinase_dom"/>
</dbReference>
<dbReference type="GO" id="GO:0005524">
    <property type="term" value="F:ATP binding"/>
    <property type="evidence" value="ECO:0007669"/>
    <property type="project" value="UniProtKB-KW"/>
</dbReference>
<proteinExistence type="predicted"/>
<comment type="subcellular location">
    <subcellularLocation>
        <location evidence="2">Cell membrane</location>
        <topology evidence="2">Multi-pass membrane protein</topology>
    </subcellularLocation>
</comment>
<accession>A0A3L7K3B6</accession>
<evidence type="ECO:0000256" key="1">
    <source>
        <dbReference type="ARBA" id="ARBA00000085"/>
    </source>
</evidence>
<comment type="catalytic activity">
    <reaction evidence="1">
        <text>ATP + protein L-histidine = ADP + protein N-phospho-L-histidine.</text>
        <dbReference type="EC" id="2.7.13.3"/>
    </reaction>
</comment>
<dbReference type="GO" id="GO:0000155">
    <property type="term" value="F:phosphorelay sensor kinase activity"/>
    <property type="evidence" value="ECO:0007669"/>
    <property type="project" value="InterPro"/>
</dbReference>
<dbReference type="Pfam" id="PF00512">
    <property type="entry name" value="HisKA"/>
    <property type="match status" value="1"/>
</dbReference>
<dbReference type="SUPFAM" id="SSF55874">
    <property type="entry name" value="ATPase domain of HSP90 chaperone/DNA topoisomerase II/histidine kinase"/>
    <property type="match status" value="1"/>
</dbReference>
<dbReference type="GO" id="GO:0016036">
    <property type="term" value="P:cellular response to phosphate starvation"/>
    <property type="evidence" value="ECO:0007669"/>
    <property type="project" value="TreeGrafter"/>
</dbReference>
<dbReference type="SMART" id="SM00387">
    <property type="entry name" value="HATPase_c"/>
    <property type="match status" value="1"/>
</dbReference>
<evidence type="ECO:0000256" key="2">
    <source>
        <dbReference type="ARBA" id="ARBA00004651"/>
    </source>
</evidence>
<reference evidence="13 14" key="1">
    <citation type="submission" date="2018-10" db="EMBL/GenBank/DDBJ databases">
        <title>Falsibacillus sp. genome draft.</title>
        <authorList>
            <person name="Shi S."/>
        </authorList>
    </citation>
    <scope>NUCLEOTIDE SEQUENCE [LARGE SCALE GENOMIC DNA]</scope>
    <source>
        <strain evidence="13 14">GY 10110</strain>
    </source>
</reference>
<dbReference type="Proteomes" id="UP000276770">
    <property type="component" value="Unassembled WGS sequence"/>
</dbReference>
<feature type="domain" description="Histidine kinase" evidence="12">
    <location>
        <begin position="214"/>
        <end position="433"/>
    </location>
</feature>
<dbReference type="Pfam" id="PF02518">
    <property type="entry name" value="HATPase_c"/>
    <property type="match status" value="1"/>
</dbReference>
<evidence type="ECO:0000256" key="6">
    <source>
        <dbReference type="ARBA" id="ARBA00022741"/>
    </source>
</evidence>
<dbReference type="FunFam" id="3.30.565.10:FF:000006">
    <property type="entry name" value="Sensor histidine kinase WalK"/>
    <property type="match status" value="1"/>
</dbReference>
<dbReference type="Gene3D" id="1.10.287.130">
    <property type="match status" value="1"/>
</dbReference>
<dbReference type="EC" id="2.7.13.3" evidence="3"/>
<feature type="transmembrane region" description="Helical" evidence="11">
    <location>
        <begin position="170"/>
        <end position="193"/>
    </location>
</feature>
<evidence type="ECO:0000256" key="7">
    <source>
        <dbReference type="ARBA" id="ARBA00022777"/>
    </source>
</evidence>
<evidence type="ECO:0000256" key="3">
    <source>
        <dbReference type="ARBA" id="ARBA00012438"/>
    </source>
</evidence>
<dbReference type="SMART" id="SM00388">
    <property type="entry name" value="HisKA"/>
    <property type="match status" value="1"/>
</dbReference>
<dbReference type="GO" id="GO:0005886">
    <property type="term" value="C:plasma membrane"/>
    <property type="evidence" value="ECO:0007669"/>
    <property type="project" value="UniProtKB-SubCell"/>
</dbReference>
<dbReference type="PROSITE" id="PS50109">
    <property type="entry name" value="HIS_KIN"/>
    <property type="match status" value="1"/>
</dbReference>
<keyword evidence="7" id="KW-0418">Kinase</keyword>
<dbReference type="OrthoDB" id="9813151at2"/>
<dbReference type="GO" id="GO:0004721">
    <property type="term" value="F:phosphoprotein phosphatase activity"/>
    <property type="evidence" value="ECO:0007669"/>
    <property type="project" value="TreeGrafter"/>
</dbReference>
<keyword evidence="14" id="KW-1185">Reference proteome</keyword>
<evidence type="ECO:0000256" key="5">
    <source>
        <dbReference type="ARBA" id="ARBA00022679"/>
    </source>
</evidence>
<dbReference type="PRINTS" id="PR00344">
    <property type="entry name" value="BCTRLSENSOR"/>
</dbReference>
<dbReference type="SUPFAM" id="SSF47384">
    <property type="entry name" value="Homodimeric domain of signal transducing histidine kinase"/>
    <property type="match status" value="1"/>
</dbReference>
<keyword evidence="8" id="KW-0067">ATP-binding</keyword>
<keyword evidence="9" id="KW-0902">Two-component regulatory system</keyword>
<comment type="caution">
    <text evidence="13">The sequence shown here is derived from an EMBL/GenBank/DDBJ whole genome shotgun (WGS) entry which is preliminary data.</text>
</comment>
<dbReference type="InterPro" id="IPR004358">
    <property type="entry name" value="Sig_transdc_His_kin-like_C"/>
</dbReference>
<sequence>MLFLLLFIVVVFALLYTIIYKGQEQDLDSKLDGEAHSIEEYLNHRNQTSLSGFEGQELVLNNVDQFFYYITGPDGDLIMGDEILSGLRPDILNLIKGWSPDQEEFHREQLRVDFSKIHERKDERHELQPAQSPQDIQLIIAVHPIKYNGEIVGRIYLGKDITSTYQLFKWLLIILVGLAVLFIGIALIISFFMSKKAMVPISRAFSRQREFVADASHELRTPLSVMMSSINAMEMTMDEKNDDNYSNKLLITMKDEVKRMTRLVGDMLTLARSDSGAMERFNERFDFSSAAEKGVQSFRSLAEQKEIHLQLHAPETLYIQGDSQRLTQLLYILIDNAIKYTSNGGEVHVYLSIEGGSLSIKVEDTGIGIRREDYDLIFERFYRSDKSRSRQVGGHGLGLAIAKWIVETHGGTIRVDSDMGKGSIFTVKIPLSSKTKRGK</sequence>
<evidence type="ECO:0000313" key="14">
    <source>
        <dbReference type="Proteomes" id="UP000276770"/>
    </source>
</evidence>
<evidence type="ECO:0000256" key="10">
    <source>
        <dbReference type="ARBA" id="ARBA00023136"/>
    </source>
</evidence>
<evidence type="ECO:0000259" key="12">
    <source>
        <dbReference type="PROSITE" id="PS50109"/>
    </source>
</evidence>
<keyword evidence="11" id="KW-0812">Transmembrane</keyword>
<gene>
    <name evidence="13" type="ORF">D9X91_04600</name>
</gene>
<dbReference type="EMBL" id="RCVZ01000002">
    <property type="protein sequence ID" value="RLQ97543.1"/>
    <property type="molecule type" value="Genomic_DNA"/>
</dbReference>
<dbReference type="InterPro" id="IPR050351">
    <property type="entry name" value="BphY/WalK/GraS-like"/>
</dbReference>
<keyword evidence="6" id="KW-0547">Nucleotide-binding</keyword>
<dbReference type="Gene3D" id="3.30.565.10">
    <property type="entry name" value="Histidine kinase-like ATPase, C-terminal domain"/>
    <property type="match status" value="1"/>
</dbReference>
<protein>
    <recommendedName>
        <fullName evidence="3">histidine kinase</fullName>
        <ecNumber evidence="3">2.7.13.3</ecNumber>
    </recommendedName>
</protein>
<name>A0A3L7K3B6_9BACI</name>
<evidence type="ECO:0000313" key="13">
    <source>
        <dbReference type="EMBL" id="RLQ97543.1"/>
    </source>
</evidence>
<evidence type="ECO:0000256" key="8">
    <source>
        <dbReference type="ARBA" id="ARBA00022840"/>
    </source>
</evidence>
<evidence type="ECO:0000256" key="9">
    <source>
        <dbReference type="ARBA" id="ARBA00023012"/>
    </source>
</evidence>
<keyword evidence="11" id="KW-1133">Transmembrane helix</keyword>
<dbReference type="InterPro" id="IPR036097">
    <property type="entry name" value="HisK_dim/P_sf"/>
</dbReference>
<keyword evidence="10 11" id="KW-0472">Membrane</keyword>
<dbReference type="FunFam" id="1.10.287.130:FF:000001">
    <property type="entry name" value="Two-component sensor histidine kinase"/>
    <property type="match status" value="1"/>
</dbReference>
<organism evidence="13 14">
    <name type="scientific">Falsibacillus albus</name>
    <dbReference type="NCBI Taxonomy" id="2478915"/>
    <lineage>
        <taxon>Bacteria</taxon>
        <taxon>Bacillati</taxon>
        <taxon>Bacillota</taxon>
        <taxon>Bacilli</taxon>
        <taxon>Bacillales</taxon>
        <taxon>Bacillaceae</taxon>
        <taxon>Falsibacillus</taxon>
    </lineage>
</organism>
<dbReference type="PANTHER" id="PTHR45453">
    <property type="entry name" value="PHOSPHATE REGULON SENSOR PROTEIN PHOR"/>
    <property type="match status" value="1"/>
</dbReference>
<dbReference type="InterPro" id="IPR003661">
    <property type="entry name" value="HisK_dim/P_dom"/>
</dbReference>